<dbReference type="EMBL" id="CBWP010000089">
    <property type="protein sequence ID" value="CDL41889.1"/>
    <property type="molecule type" value="Genomic_DNA"/>
</dbReference>
<dbReference type="Proteomes" id="UP000019194">
    <property type="component" value="Unassembled WGS sequence"/>
</dbReference>
<name>A0A7G2J0C8_CITFR</name>
<dbReference type="AlphaFoldDB" id="A0A7G2J0C8"/>
<proteinExistence type="predicted"/>
<protein>
    <submittedName>
        <fullName evidence="1">Uncharacterized protein</fullName>
    </submittedName>
</protein>
<accession>A0A7G2J0C8</accession>
<evidence type="ECO:0000313" key="1">
    <source>
        <dbReference type="EMBL" id="CDL41889.1"/>
    </source>
</evidence>
<sequence length="63" mass="6876">MDFCEVCFGNKSDSNFSTARLATAYAAIAAQALRAVAHYYHAVVVTAFGVFPVRRSRYLALSV</sequence>
<reference evidence="1 2" key="1">
    <citation type="submission" date="2013-10" db="EMBL/GenBank/DDBJ databases">
        <title>Antibiotic resistance diversity of beta-lactamase producers in the General Hospital Vienna.</title>
        <authorList>
            <person name="Barisic I."/>
            <person name="Mitteregger D."/>
            <person name="Hirschl A.M."/>
            <person name="Noehammer C."/>
            <person name="Wiesinger-Mayr H."/>
        </authorList>
    </citation>
    <scope>NUCLEOTIDE SEQUENCE [LARGE SCALE GENOMIC DNA]</scope>
    <source>
        <strain evidence="1 2">ISC11</strain>
    </source>
</reference>
<comment type="caution">
    <text evidence="1">The sequence shown here is derived from an EMBL/GenBank/DDBJ whole genome shotgun (WGS) entry which is preliminary data.</text>
</comment>
<organism evidence="1 2">
    <name type="scientific">Citrobacter freundii</name>
    <dbReference type="NCBI Taxonomy" id="546"/>
    <lineage>
        <taxon>Bacteria</taxon>
        <taxon>Pseudomonadati</taxon>
        <taxon>Pseudomonadota</taxon>
        <taxon>Gammaproteobacteria</taxon>
        <taxon>Enterobacterales</taxon>
        <taxon>Enterobacteriaceae</taxon>
        <taxon>Citrobacter</taxon>
        <taxon>Citrobacter freundii complex</taxon>
    </lineage>
</organism>
<evidence type="ECO:0000313" key="2">
    <source>
        <dbReference type="Proteomes" id="UP000019194"/>
    </source>
</evidence>